<dbReference type="Gene3D" id="3.30.565.10">
    <property type="entry name" value="Histidine kinase-like ATPase, C-terminal domain"/>
    <property type="match status" value="1"/>
</dbReference>
<dbReference type="PRINTS" id="PR01780">
    <property type="entry name" value="LANTIREGPROT"/>
</dbReference>
<evidence type="ECO:0000256" key="1">
    <source>
        <dbReference type="ARBA" id="ARBA00000085"/>
    </source>
</evidence>
<accession>A0ABS0LPS1</accession>
<organism evidence="15 16">
    <name type="scientific">Facklamia lactis</name>
    <dbReference type="NCBI Taxonomy" id="2749967"/>
    <lineage>
        <taxon>Bacteria</taxon>
        <taxon>Bacillati</taxon>
        <taxon>Bacillota</taxon>
        <taxon>Bacilli</taxon>
        <taxon>Lactobacillales</taxon>
        <taxon>Aerococcaceae</taxon>
        <taxon>Facklamia</taxon>
    </lineage>
</organism>
<dbReference type="RefSeq" id="WP_197115064.1">
    <property type="nucleotide sequence ID" value="NZ_JACBXQ010000002.1"/>
</dbReference>
<keyword evidence="7" id="KW-0812">Transmembrane</keyword>
<keyword evidence="8" id="KW-0547">Nucleotide-binding</keyword>
<evidence type="ECO:0000256" key="8">
    <source>
        <dbReference type="ARBA" id="ARBA00022741"/>
    </source>
</evidence>
<evidence type="ECO:0000256" key="6">
    <source>
        <dbReference type="ARBA" id="ARBA00022679"/>
    </source>
</evidence>
<dbReference type="InterPro" id="IPR003661">
    <property type="entry name" value="HisK_dim/P_dom"/>
</dbReference>
<evidence type="ECO:0000256" key="3">
    <source>
        <dbReference type="ARBA" id="ARBA00012438"/>
    </source>
</evidence>
<reference evidence="15 16" key="1">
    <citation type="submission" date="2020-07" db="EMBL/GenBank/DDBJ databases">
        <title>Facklamia lactis sp. nov., isolated from raw milk.</title>
        <authorList>
            <person name="Doll E.V."/>
            <person name="Huptas C."/>
            <person name="Staib L."/>
            <person name="Wenning M."/>
            <person name="Scherer S."/>
        </authorList>
    </citation>
    <scope>NUCLEOTIDE SEQUENCE [LARGE SCALE GENOMIC DNA]</scope>
    <source>
        <strain evidence="15 16">DSM 111018</strain>
    </source>
</reference>
<dbReference type="Pfam" id="PF02518">
    <property type="entry name" value="HATPase_c"/>
    <property type="match status" value="1"/>
</dbReference>
<evidence type="ECO:0000256" key="11">
    <source>
        <dbReference type="ARBA" id="ARBA00022989"/>
    </source>
</evidence>
<dbReference type="PANTHER" id="PTHR45528:SF1">
    <property type="entry name" value="SENSOR HISTIDINE KINASE CPXA"/>
    <property type="match status" value="1"/>
</dbReference>
<name>A0ABS0LPS1_9LACT</name>
<evidence type="ECO:0000256" key="5">
    <source>
        <dbReference type="ARBA" id="ARBA00022553"/>
    </source>
</evidence>
<dbReference type="InterPro" id="IPR005467">
    <property type="entry name" value="His_kinase_dom"/>
</dbReference>
<evidence type="ECO:0000256" key="13">
    <source>
        <dbReference type="ARBA" id="ARBA00023136"/>
    </source>
</evidence>
<evidence type="ECO:0000256" key="7">
    <source>
        <dbReference type="ARBA" id="ARBA00022692"/>
    </source>
</evidence>
<evidence type="ECO:0000259" key="14">
    <source>
        <dbReference type="PROSITE" id="PS50109"/>
    </source>
</evidence>
<keyword evidence="16" id="KW-1185">Reference proteome</keyword>
<dbReference type="EMBL" id="JACBXQ010000002">
    <property type="protein sequence ID" value="MBG9986148.1"/>
    <property type="molecule type" value="Genomic_DNA"/>
</dbReference>
<protein>
    <recommendedName>
        <fullName evidence="3">histidine kinase</fullName>
        <ecNumber evidence="3">2.7.13.3</ecNumber>
    </recommendedName>
</protein>
<comment type="catalytic activity">
    <reaction evidence="1">
        <text>ATP + protein L-histidine = ADP + protein N-phospho-L-histidine.</text>
        <dbReference type="EC" id="2.7.13.3"/>
    </reaction>
</comment>
<dbReference type="PROSITE" id="PS50109">
    <property type="entry name" value="HIS_KIN"/>
    <property type="match status" value="1"/>
</dbReference>
<feature type="domain" description="Histidine kinase" evidence="14">
    <location>
        <begin position="88"/>
        <end position="293"/>
    </location>
</feature>
<dbReference type="InterPro" id="IPR036097">
    <property type="entry name" value="HisK_dim/P_sf"/>
</dbReference>
<dbReference type="Gene3D" id="1.10.287.130">
    <property type="match status" value="1"/>
</dbReference>
<dbReference type="SUPFAM" id="SSF47384">
    <property type="entry name" value="Homodimeric domain of signal transducing histidine kinase"/>
    <property type="match status" value="1"/>
</dbReference>
<dbReference type="InterPro" id="IPR003594">
    <property type="entry name" value="HATPase_dom"/>
</dbReference>
<dbReference type="Proteomes" id="UP000721415">
    <property type="component" value="Unassembled WGS sequence"/>
</dbReference>
<dbReference type="InterPro" id="IPR008358">
    <property type="entry name" value="Sig_transdc_His_kin/Pase_MprB"/>
</dbReference>
<dbReference type="CDD" id="cd00075">
    <property type="entry name" value="HATPase"/>
    <property type="match status" value="1"/>
</dbReference>
<dbReference type="InterPro" id="IPR036890">
    <property type="entry name" value="HATPase_C_sf"/>
</dbReference>
<comment type="subcellular location">
    <subcellularLocation>
        <location evidence="2">Cell membrane</location>
        <topology evidence="2">Multi-pass membrane protein</topology>
    </subcellularLocation>
</comment>
<dbReference type="SMART" id="SM00388">
    <property type="entry name" value="HisKA"/>
    <property type="match status" value="1"/>
</dbReference>
<dbReference type="PANTHER" id="PTHR45528">
    <property type="entry name" value="SENSOR HISTIDINE KINASE CPXA"/>
    <property type="match status" value="1"/>
</dbReference>
<evidence type="ECO:0000256" key="10">
    <source>
        <dbReference type="ARBA" id="ARBA00022840"/>
    </source>
</evidence>
<evidence type="ECO:0000256" key="12">
    <source>
        <dbReference type="ARBA" id="ARBA00023012"/>
    </source>
</evidence>
<evidence type="ECO:0000256" key="9">
    <source>
        <dbReference type="ARBA" id="ARBA00022777"/>
    </source>
</evidence>
<evidence type="ECO:0000313" key="16">
    <source>
        <dbReference type="Proteomes" id="UP000721415"/>
    </source>
</evidence>
<keyword evidence="4" id="KW-1003">Cell membrane</keyword>
<keyword evidence="13" id="KW-0472">Membrane</keyword>
<keyword evidence="12" id="KW-0902">Two-component regulatory system</keyword>
<comment type="caution">
    <text evidence="15">The sequence shown here is derived from an EMBL/GenBank/DDBJ whole genome shotgun (WGS) entry which is preliminary data.</text>
</comment>
<dbReference type="GO" id="GO:0016301">
    <property type="term" value="F:kinase activity"/>
    <property type="evidence" value="ECO:0007669"/>
    <property type="project" value="UniProtKB-KW"/>
</dbReference>
<evidence type="ECO:0000256" key="4">
    <source>
        <dbReference type="ARBA" id="ARBA00022475"/>
    </source>
</evidence>
<keyword evidence="5" id="KW-0597">Phosphoprotein</keyword>
<evidence type="ECO:0000313" key="15">
    <source>
        <dbReference type="EMBL" id="MBG9986148.1"/>
    </source>
</evidence>
<dbReference type="Pfam" id="PF00512">
    <property type="entry name" value="HisKA"/>
    <property type="match status" value="1"/>
</dbReference>
<dbReference type="EC" id="2.7.13.3" evidence="3"/>
<keyword evidence="11" id="KW-1133">Transmembrane helix</keyword>
<dbReference type="SMART" id="SM00387">
    <property type="entry name" value="HATPase_c"/>
    <property type="match status" value="1"/>
</dbReference>
<sequence length="293" mass="34792">MRLIILLLVLCVFILMGYIWSLHSSLQRIYRDIQRKKIQDSNTQLMNPSQHRSLDCLIDEYNDLFQQRKGIRLQFQRERKILEQTLHNVSHDIRTPLTVSSGIVKQLLKKEPDQESLLKVQEALQNISIRLEELLEFQNLLEHNVKAEWEQVDLSHLLTEQLFTFYDLLTREHFEVEIDIEERIVFTSDSDLINRILQNVIGNVLKHGEKRLEVKLKREAEWIELRVINQSKQTIKHIEKLTQRFYTEDMSVSEKSSGLGLYITQELVEMTGGYLFLEYVKDCFIVVIQWPNL</sequence>
<dbReference type="SUPFAM" id="SSF55874">
    <property type="entry name" value="ATPase domain of HSP90 chaperone/DNA topoisomerase II/histidine kinase"/>
    <property type="match status" value="1"/>
</dbReference>
<keyword evidence="9 15" id="KW-0418">Kinase</keyword>
<keyword evidence="6" id="KW-0808">Transferase</keyword>
<keyword evidence="10" id="KW-0067">ATP-binding</keyword>
<proteinExistence type="predicted"/>
<dbReference type="InterPro" id="IPR050398">
    <property type="entry name" value="HssS/ArlS-like"/>
</dbReference>
<gene>
    <name evidence="15" type="ORF">HZY91_04475</name>
</gene>
<evidence type="ECO:0000256" key="2">
    <source>
        <dbReference type="ARBA" id="ARBA00004651"/>
    </source>
</evidence>
<dbReference type="CDD" id="cd00082">
    <property type="entry name" value="HisKA"/>
    <property type="match status" value="1"/>
</dbReference>